<dbReference type="InParanoid" id="A0A2K3DUM9"/>
<sequence length="63" mass="6879">MLFPALHVLQVFDLYNSTQHSADQGDTSACIFRGLATWATAAGEKSFATFSPTAPRAKKMLLF</sequence>
<dbReference type="Proteomes" id="UP000006906">
    <property type="component" value="Chromosome 4"/>
</dbReference>
<dbReference type="RefSeq" id="XP_042925362.1">
    <property type="nucleotide sequence ID" value="XM_043062010.1"/>
</dbReference>
<name>A0A2K3DUM9_CHLRE</name>
<accession>A0A2K3DUM9</accession>
<dbReference type="KEGG" id="cre:CHLRE_04g226301v5"/>
<proteinExistence type="predicted"/>
<gene>
    <name evidence="1" type="ORF">CHLRE_04g226301v5</name>
</gene>
<dbReference type="EMBL" id="CM008965">
    <property type="protein sequence ID" value="PNW84239.1"/>
    <property type="molecule type" value="Genomic_DNA"/>
</dbReference>
<reference evidence="1 2" key="1">
    <citation type="journal article" date="2007" name="Science">
        <title>The Chlamydomonas genome reveals the evolution of key animal and plant functions.</title>
        <authorList>
            <person name="Merchant S.S."/>
            <person name="Prochnik S.E."/>
            <person name="Vallon O."/>
            <person name="Harris E.H."/>
            <person name="Karpowicz S.J."/>
            <person name="Witman G.B."/>
            <person name="Terry A."/>
            <person name="Salamov A."/>
            <person name="Fritz-Laylin L.K."/>
            <person name="Marechal-Drouard L."/>
            <person name="Marshall W.F."/>
            <person name="Qu L.H."/>
            <person name="Nelson D.R."/>
            <person name="Sanderfoot A.A."/>
            <person name="Spalding M.H."/>
            <person name="Kapitonov V.V."/>
            <person name="Ren Q."/>
            <person name="Ferris P."/>
            <person name="Lindquist E."/>
            <person name="Shapiro H."/>
            <person name="Lucas S.M."/>
            <person name="Grimwood J."/>
            <person name="Schmutz J."/>
            <person name="Cardol P."/>
            <person name="Cerutti H."/>
            <person name="Chanfreau G."/>
            <person name="Chen C.L."/>
            <person name="Cognat V."/>
            <person name="Croft M.T."/>
            <person name="Dent R."/>
            <person name="Dutcher S."/>
            <person name="Fernandez E."/>
            <person name="Fukuzawa H."/>
            <person name="Gonzalez-Ballester D."/>
            <person name="Gonzalez-Halphen D."/>
            <person name="Hallmann A."/>
            <person name="Hanikenne M."/>
            <person name="Hippler M."/>
            <person name="Inwood W."/>
            <person name="Jabbari K."/>
            <person name="Kalanon M."/>
            <person name="Kuras R."/>
            <person name="Lefebvre P.A."/>
            <person name="Lemaire S.D."/>
            <person name="Lobanov A.V."/>
            <person name="Lohr M."/>
            <person name="Manuell A."/>
            <person name="Meier I."/>
            <person name="Mets L."/>
            <person name="Mittag M."/>
            <person name="Mittelmeier T."/>
            <person name="Moroney J.V."/>
            <person name="Moseley J."/>
            <person name="Napoli C."/>
            <person name="Nedelcu A.M."/>
            <person name="Niyogi K."/>
            <person name="Novoselov S.V."/>
            <person name="Paulsen I.T."/>
            <person name="Pazour G."/>
            <person name="Purton S."/>
            <person name="Ral J.P."/>
            <person name="Riano-Pachon D.M."/>
            <person name="Riekhof W."/>
            <person name="Rymarquis L."/>
            <person name="Schroda M."/>
            <person name="Stern D."/>
            <person name="Umen J."/>
            <person name="Willows R."/>
            <person name="Wilson N."/>
            <person name="Zimmer S.L."/>
            <person name="Allmer J."/>
            <person name="Balk J."/>
            <person name="Bisova K."/>
            <person name="Chen C.J."/>
            <person name="Elias M."/>
            <person name="Gendler K."/>
            <person name="Hauser C."/>
            <person name="Lamb M.R."/>
            <person name="Ledford H."/>
            <person name="Long J.C."/>
            <person name="Minagawa J."/>
            <person name="Page M.D."/>
            <person name="Pan J."/>
            <person name="Pootakham W."/>
            <person name="Roje S."/>
            <person name="Rose A."/>
            <person name="Stahlberg E."/>
            <person name="Terauchi A.M."/>
            <person name="Yang P."/>
            <person name="Ball S."/>
            <person name="Bowler C."/>
            <person name="Dieckmann C.L."/>
            <person name="Gladyshev V.N."/>
            <person name="Green P."/>
            <person name="Jorgensen R."/>
            <person name="Mayfield S."/>
            <person name="Mueller-Roeber B."/>
            <person name="Rajamani S."/>
            <person name="Sayre R.T."/>
            <person name="Brokstein P."/>
            <person name="Dubchak I."/>
            <person name="Goodstein D."/>
            <person name="Hornick L."/>
            <person name="Huang Y.W."/>
            <person name="Jhaveri J."/>
            <person name="Luo Y."/>
            <person name="Martinez D."/>
            <person name="Ngau W.C."/>
            <person name="Otillar B."/>
            <person name="Poliakov A."/>
            <person name="Porter A."/>
            <person name="Szajkowski L."/>
            <person name="Werner G."/>
            <person name="Zhou K."/>
            <person name="Grigoriev I.V."/>
            <person name="Rokhsar D.S."/>
            <person name="Grossman A.R."/>
        </authorList>
    </citation>
    <scope>NUCLEOTIDE SEQUENCE [LARGE SCALE GENOMIC DNA]</scope>
    <source>
        <strain evidence="2">CC-503</strain>
    </source>
</reference>
<protein>
    <submittedName>
        <fullName evidence="1">Uncharacterized protein</fullName>
    </submittedName>
</protein>
<dbReference type="Gramene" id="PNW84239">
    <property type="protein sequence ID" value="PNW84239"/>
    <property type="gene ID" value="CHLRE_04g226301v5"/>
</dbReference>
<dbReference type="AlphaFoldDB" id="A0A2K3DUM9"/>
<keyword evidence="2" id="KW-1185">Reference proteome</keyword>
<evidence type="ECO:0000313" key="1">
    <source>
        <dbReference type="EMBL" id="PNW84239.1"/>
    </source>
</evidence>
<organism evidence="1 2">
    <name type="scientific">Chlamydomonas reinhardtii</name>
    <name type="common">Chlamydomonas smithii</name>
    <dbReference type="NCBI Taxonomy" id="3055"/>
    <lineage>
        <taxon>Eukaryota</taxon>
        <taxon>Viridiplantae</taxon>
        <taxon>Chlorophyta</taxon>
        <taxon>core chlorophytes</taxon>
        <taxon>Chlorophyceae</taxon>
        <taxon>CS clade</taxon>
        <taxon>Chlamydomonadales</taxon>
        <taxon>Chlamydomonadaceae</taxon>
        <taxon>Chlamydomonas</taxon>
    </lineage>
</organism>
<evidence type="ECO:0000313" key="2">
    <source>
        <dbReference type="Proteomes" id="UP000006906"/>
    </source>
</evidence>
<dbReference type="GeneID" id="66053281"/>